<dbReference type="InterPro" id="IPR014718">
    <property type="entry name" value="GH-type_carb-bd"/>
</dbReference>
<dbReference type="InterPro" id="IPR008183">
    <property type="entry name" value="Aldose_1/G6P_1-epimerase"/>
</dbReference>
<feature type="binding site" evidence="15">
    <location>
        <begin position="111"/>
        <end position="112"/>
    </location>
    <ligand>
        <name>beta-D-galactose</name>
        <dbReference type="ChEBI" id="CHEBI:27667"/>
    </ligand>
</feature>
<keyword evidence="10 12" id="KW-0413">Isomerase</keyword>
<evidence type="ECO:0000256" key="11">
    <source>
        <dbReference type="ARBA" id="ARBA00023277"/>
    </source>
</evidence>
<evidence type="ECO:0000313" key="18">
    <source>
        <dbReference type="Proteomes" id="UP000219573"/>
    </source>
</evidence>
<dbReference type="Gene3D" id="2.70.98.10">
    <property type="match status" value="1"/>
</dbReference>
<evidence type="ECO:0000256" key="16">
    <source>
        <dbReference type="SAM" id="SignalP"/>
    </source>
</evidence>
<evidence type="ECO:0000256" key="8">
    <source>
        <dbReference type="ARBA" id="ARBA00022490"/>
    </source>
</evidence>
<dbReference type="OrthoDB" id="9779408at2"/>
<dbReference type="EC" id="5.1.3.3" evidence="6 12"/>
<dbReference type="GO" id="GO:0033499">
    <property type="term" value="P:galactose catabolic process via UDP-galactose, Leloir pathway"/>
    <property type="evidence" value="ECO:0007669"/>
    <property type="project" value="TreeGrafter"/>
</dbReference>
<dbReference type="PIRSF" id="PIRSF005096">
    <property type="entry name" value="GALM"/>
    <property type="match status" value="1"/>
</dbReference>
<evidence type="ECO:0000256" key="6">
    <source>
        <dbReference type="ARBA" id="ARBA00013185"/>
    </source>
</evidence>
<keyword evidence="16" id="KW-0732">Signal</keyword>
<evidence type="ECO:0000256" key="10">
    <source>
        <dbReference type="ARBA" id="ARBA00023235"/>
    </source>
</evidence>
<evidence type="ECO:0000256" key="12">
    <source>
        <dbReference type="PIRNR" id="PIRNR005096"/>
    </source>
</evidence>
<comment type="catalytic activity">
    <reaction evidence="1 12">
        <text>alpha-D-glucose = beta-D-glucose</text>
        <dbReference type="Rhea" id="RHEA:10264"/>
        <dbReference type="ChEBI" id="CHEBI:15903"/>
        <dbReference type="ChEBI" id="CHEBI:17925"/>
        <dbReference type="EC" id="5.1.3.3"/>
    </reaction>
</comment>
<dbReference type="Proteomes" id="UP000219573">
    <property type="component" value="Unassembled WGS sequence"/>
</dbReference>
<gene>
    <name evidence="17" type="ORF">SAMN06265827_14019</name>
</gene>
<reference evidence="18" key="1">
    <citation type="submission" date="2017-09" db="EMBL/GenBank/DDBJ databases">
        <authorList>
            <person name="Varghese N."/>
            <person name="Submissions S."/>
        </authorList>
    </citation>
    <scope>NUCLEOTIDE SEQUENCE [LARGE SCALE GENOMIC DNA]</scope>
    <source>
        <strain evidence="18">MSL47</strain>
    </source>
</reference>
<sequence length="382" mass="42866">MNTYDNKINIFVVIFSLTLVLCLLSSITMAADMKVKMEHWGETQGEQVYLYTVTNSSGMKLKVTNYGGRITALEVPDRRGKLVDVVLGFDSLEDYLNKPSNFGAAIGRYGNRIADGSFTLGDKTYHIAQNNGDNHLHGGFIGFDQRVWNIKVVEKSNEVSFVLTYLSKDGEEGYPGNLDIKMTYTLTEDNALQIDYQANTDKTTIVNLTNHSYFNLNGANSSAMNHKLMINADYYTPIDEEWIPTGAIEPVANTPMDFREATRVGKRSNQNFWQLNNGAGYDHNYVLNTAGDLNQVAATLYEPATGILMRMYTEEPGVQLYAGNFLDGSITGKYGRVYKKHYAICLESQHFPNSPNVPYFPSTVLKPEETYSTTTIYEFTTK</sequence>
<dbReference type="GO" id="GO:0005737">
    <property type="term" value="C:cytoplasm"/>
    <property type="evidence" value="ECO:0007669"/>
    <property type="project" value="UniProtKB-SubCell"/>
</dbReference>
<feature type="chain" id="PRO_5013398021" description="Aldose 1-epimerase" evidence="16">
    <location>
        <begin position="31"/>
        <end position="382"/>
    </location>
</feature>
<dbReference type="Pfam" id="PF01263">
    <property type="entry name" value="Aldose_epim"/>
    <property type="match status" value="1"/>
</dbReference>
<accession>A0A285IDI1</accession>
<organism evidence="17 18">
    <name type="scientific">Orenia metallireducens</name>
    <dbReference type="NCBI Taxonomy" id="1413210"/>
    <lineage>
        <taxon>Bacteria</taxon>
        <taxon>Bacillati</taxon>
        <taxon>Bacillota</taxon>
        <taxon>Clostridia</taxon>
        <taxon>Halanaerobiales</taxon>
        <taxon>Halobacteroidaceae</taxon>
        <taxon>Orenia</taxon>
    </lineage>
</organism>
<evidence type="ECO:0000313" key="17">
    <source>
        <dbReference type="EMBL" id="SNY46020.1"/>
    </source>
</evidence>
<protein>
    <recommendedName>
        <fullName evidence="7 12">Aldose 1-epimerase</fullName>
        <ecNumber evidence="6 12">5.1.3.3</ecNumber>
    </recommendedName>
</protein>
<dbReference type="InterPro" id="IPR015443">
    <property type="entry name" value="Aldose_1-epimerase"/>
</dbReference>
<dbReference type="SUPFAM" id="SSF74650">
    <property type="entry name" value="Galactose mutarotase-like"/>
    <property type="match status" value="1"/>
</dbReference>
<comment type="similarity">
    <text evidence="4 12">Belongs to the aldose epimerase family.</text>
</comment>
<keyword evidence="18" id="KW-1185">Reference proteome</keyword>
<dbReference type="InterPro" id="IPR018052">
    <property type="entry name" value="Ald1_epimerase_CS"/>
</dbReference>
<dbReference type="CDD" id="cd09019">
    <property type="entry name" value="galactose_mutarotase_like"/>
    <property type="match status" value="1"/>
</dbReference>
<comment type="pathway">
    <text evidence="3 12">Carbohydrate metabolism; hexose metabolism.</text>
</comment>
<dbReference type="RefSeq" id="WP_097019476.1">
    <property type="nucleotide sequence ID" value="NZ_OBDZ01000040.1"/>
</dbReference>
<dbReference type="GO" id="GO:0006006">
    <property type="term" value="P:glucose metabolic process"/>
    <property type="evidence" value="ECO:0007669"/>
    <property type="project" value="TreeGrafter"/>
</dbReference>
<dbReference type="NCBIfam" id="NF008277">
    <property type="entry name" value="PRK11055.1"/>
    <property type="match status" value="1"/>
</dbReference>
<keyword evidence="9" id="KW-0597">Phosphoprotein</keyword>
<dbReference type="FunFam" id="2.70.98.10:FF:000003">
    <property type="entry name" value="Aldose 1-epimerase"/>
    <property type="match status" value="1"/>
</dbReference>
<dbReference type="UniPathway" id="UPA00242"/>
<dbReference type="InterPro" id="IPR011013">
    <property type="entry name" value="Gal_mutarotase_sf_dom"/>
</dbReference>
<feature type="signal peptide" evidence="16">
    <location>
        <begin position="1"/>
        <end position="30"/>
    </location>
</feature>
<keyword evidence="8" id="KW-0963">Cytoplasm</keyword>
<name>A0A285IDI1_9FIRM</name>
<evidence type="ECO:0000256" key="2">
    <source>
        <dbReference type="ARBA" id="ARBA00004496"/>
    </source>
</evidence>
<evidence type="ECO:0000256" key="3">
    <source>
        <dbReference type="ARBA" id="ARBA00005028"/>
    </source>
</evidence>
<evidence type="ECO:0000256" key="9">
    <source>
        <dbReference type="ARBA" id="ARBA00022553"/>
    </source>
</evidence>
<proteinExistence type="inferred from homology"/>
<comment type="subcellular location">
    <subcellularLocation>
        <location evidence="2">Cytoplasm</location>
    </subcellularLocation>
</comment>
<evidence type="ECO:0000256" key="1">
    <source>
        <dbReference type="ARBA" id="ARBA00001614"/>
    </source>
</evidence>
<evidence type="ECO:0000256" key="13">
    <source>
        <dbReference type="PIRSR" id="PIRSR005096-1"/>
    </source>
</evidence>
<feature type="binding site" evidence="14">
    <location>
        <position position="282"/>
    </location>
    <ligand>
        <name>beta-D-galactose</name>
        <dbReference type="ChEBI" id="CHEBI:27667"/>
    </ligand>
</feature>
<evidence type="ECO:0000256" key="15">
    <source>
        <dbReference type="PIRSR" id="PIRSR005096-3"/>
    </source>
</evidence>
<comment type="subunit">
    <text evidence="5">Monomer.</text>
</comment>
<dbReference type="PANTHER" id="PTHR10091:SF0">
    <property type="entry name" value="GALACTOSE MUTAROTASE"/>
    <property type="match status" value="1"/>
</dbReference>
<feature type="binding site" evidence="15">
    <location>
        <begin position="211"/>
        <end position="213"/>
    </location>
    <ligand>
        <name>beta-D-galactose</name>
        <dbReference type="ChEBI" id="CHEBI:27667"/>
    </ligand>
</feature>
<dbReference type="GO" id="GO:0030246">
    <property type="term" value="F:carbohydrate binding"/>
    <property type="evidence" value="ECO:0007669"/>
    <property type="project" value="InterPro"/>
</dbReference>
<feature type="active site" description="Proton acceptor" evidence="13">
    <location>
        <position position="347"/>
    </location>
</feature>
<evidence type="ECO:0000256" key="5">
    <source>
        <dbReference type="ARBA" id="ARBA00011245"/>
    </source>
</evidence>
<feature type="active site" description="Proton donor" evidence="13">
    <location>
        <position position="211"/>
    </location>
</feature>
<evidence type="ECO:0000256" key="14">
    <source>
        <dbReference type="PIRSR" id="PIRSR005096-2"/>
    </source>
</evidence>
<dbReference type="AlphaFoldDB" id="A0A285IDI1"/>
<keyword evidence="11 12" id="KW-0119">Carbohydrate metabolism</keyword>
<evidence type="ECO:0000256" key="7">
    <source>
        <dbReference type="ARBA" id="ARBA00014165"/>
    </source>
</evidence>
<evidence type="ECO:0000256" key="4">
    <source>
        <dbReference type="ARBA" id="ARBA00006206"/>
    </source>
</evidence>
<dbReference type="InterPro" id="IPR047215">
    <property type="entry name" value="Galactose_mutarotase-like"/>
</dbReference>
<dbReference type="GO" id="GO:0004034">
    <property type="term" value="F:aldose 1-epimerase activity"/>
    <property type="evidence" value="ECO:0007669"/>
    <property type="project" value="UniProtKB-EC"/>
</dbReference>
<dbReference type="PANTHER" id="PTHR10091">
    <property type="entry name" value="ALDOSE-1-EPIMERASE"/>
    <property type="match status" value="1"/>
</dbReference>
<dbReference type="EMBL" id="OBDZ01000040">
    <property type="protein sequence ID" value="SNY46020.1"/>
    <property type="molecule type" value="Genomic_DNA"/>
</dbReference>
<dbReference type="PROSITE" id="PS00545">
    <property type="entry name" value="ALDOSE_1_EPIMERASE"/>
    <property type="match status" value="1"/>
</dbReference>